<keyword evidence="2" id="KW-0732">Signal</keyword>
<evidence type="ECO:0000313" key="4">
    <source>
        <dbReference type="Proteomes" id="UP001228905"/>
    </source>
</evidence>
<sequence>MRGLAAACVALAMLALAGCAIPKAPADVEAAADLAIQQASSGDVAGLQKSGGPELQGPEVAAQLDRIRAEIPKTPYTKAETVQWRISVATGAPIQAEIARDYSYPGQVAHWEIVLSRDSDQKPWTLRGLHVQRISQAQVKAAGFSLANRTPLHYAVFFGMIASVLLCLFAFIRVITAPKFPWKWAFAILSLLAFTQFSLNWGTGEWGFQPINISLLGAAFLKGPSPLDPWVLSVGVPIGALIGLWRAGKARRDKAAATRAAF</sequence>
<dbReference type="RefSeq" id="WP_307352821.1">
    <property type="nucleotide sequence ID" value="NZ_JAUSVS010000013.1"/>
</dbReference>
<keyword evidence="1" id="KW-1133">Transmembrane helix</keyword>
<keyword evidence="1" id="KW-0812">Transmembrane</keyword>
<proteinExistence type="predicted"/>
<feature type="transmembrane region" description="Helical" evidence="1">
    <location>
        <begin position="152"/>
        <end position="172"/>
    </location>
</feature>
<feature type="chain" id="PRO_5045330728" description="Lipoprotein" evidence="2">
    <location>
        <begin position="27"/>
        <end position="262"/>
    </location>
</feature>
<organism evidence="3 4">
    <name type="scientific">Caulobacter ginsengisoli</name>
    <dbReference type="NCBI Taxonomy" id="400775"/>
    <lineage>
        <taxon>Bacteria</taxon>
        <taxon>Pseudomonadati</taxon>
        <taxon>Pseudomonadota</taxon>
        <taxon>Alphaproteobacteria</taxon>
        <taxon>Caulobacterales</taxon>
        <taxon>Caulobacteraceae</taxon>
        <taxon>Caulobacter</taxon>
    </lineage>
</organism>
<accession>A0ABU0IXG9</accession>
<feature type="transmembrane region" description="Helical" evidence="1">
    <location>
        <begin position="230"/>
        <end position="247"/>
    </location>
</feature>
<feature type="transmembrane region" description="Helical" evidence="1">
    <location>
        <begin position="184"/>
        <end position="202"/>
    </location>
</feature>
<evidence type="ECO:0000313" key="3">
    <source>
        <dbReference type="EMBL" id="MDQ0466685.1"/>
    </source>
</evidence>
<dbReference type="PROSITE" id="PS51257">
    <property type="entry name" value="PROKAR_LIPOPROTEIN"/>
    <property type="match status" value="1"/>
</dbReference>
<gene>
    <name evidence="3" type="ORF">QO010_004481</name>
</gene>
<comment type="caution">
    <text evidence="3">The sequence shown here is derived from an EMBL/GenBank/DDBJ whole genome shotgun (WGS) entry which is preliminary data.</text>
</comment>
<evidence type="ECO:0000256" key="1">
    <source>
        <dbReference type="SAM" id="Phobius"/>
    </source>
</evidence>
<reference evidence="3 4" key="1">
    <citation type="submission" date="2023-07" db="EMBL/GenBank/DDBJ databases">
        <title>Genomic Encyclopedia of Type Strains, Phase IV (KMG-IV): sequencing the most valuable type-strain genomes for metagenomic binning, comparative biology and taxonomic classification.</title>
        <authorList>
            <person name="Goeker M."/>
        </authorList>
    </citation>
    <scope>NUCLEOTIDE SEQUENCE [LARGE SCALE GENOMIC DNA]</scope>
    <source>
        <strain evidence="3 4">DSM 18695</strain>
    </source>
</reference>
<dbReference type="EMBL" id="JAUSVS010000013">
    <property type="protein sequence ID" value="MDQ0466685.1"/>
    <property type="molecule type" value="Genomic_DNA"/>
</dbReference>
<dbReference type="Proteomes" id="UP001228905">
    <property type="component" value="Unassembled WGS sequence"/>
</dbReference>
<feature type="signal peptide" evidence="2">
    <location>
        <begin position="1"/>
        <end position="26"/>
    </location>
</feature>
<name>A0ABU0IXG9_9CAUL</name>
<protein>
    <recommendedName>
        <fullName evidence="5">Lipoprotein</fullName>
    </recommendedName>
</protein>
<evidence type="ECO:0008006" key="5">
    <source>
        <dbReference type="Google" id="ProtNLM"/>
    </source>
</evidence>
<keyword evidence="4" id="KW-1185">Reference proteome</keyword>
<keyword evidence="1" id="KW-0472">Membrane</keyword>
<evidence type="ECO:0000256" key="2">
    <source>
        <dbReference type="SAM" id="SignalP"/>
    </source>
</evidence>